<dbReference type="Pfam" id="PF00201">
    <property type="entry name" value="UDPGT"/>
    <property type="match status" value="1"/>
</dbReference>
<keyword evidence="6" id="KW-1185">Reference proteome</keyword>
<name>A0A0M4EPW2_DROBS</name>
<organism evidence="5 6">
    <name type="scientific">Drosophila busckii</name>
    <name type="common">Fruit fly</name>
    <dbReference type="NCBI Taxonomy" id="30019"/>
    <lineage>
        <taxon>Eukaryota</taxon>
        <taxon>Metazoa</taxon>
        <taxon>Ecdysozoa</taxon>
        <taxon>Arthropoda</taxon>
        <taxon>Hexapoda</taxon>
        <taxon>Insecta</taxon>
        <taxon>Pterygota</taxon>
        <taxon>Neoptera</taxon>
        <taxon>Endopterygota</taxon>
        <taxon>Diptera</taxon>
        <taxon>Brachycera</taxon>
        <taxon>Muscomorpha</taxon>
        <taxon>Ephydroidea</taxon>
        <taxon>Drosophilidae</taxon>
        <taxon>Drosophila</taxon>
    </lineage>
</organism>
<gene>
    <name evidence="5" type="ORF">Dbus_chr3Rg1688</name>
</gene>
<dbReference type="GO" id="GO:0008194">
    <property type="term" value="F:UDP-glycosyltransferase activity"/>
    <property type="evidence" value="ECO:0007669"/>
    <property type="project" value="InterPro"/>
</dbReference>
<evidence type="ECO:0000256" key="3">
    <source>
        <dbReference type="ARBA" id="ARBA00022679"/>
    </source>
</evidence>
<keyword evidence="4" id="KW-0812">Transmembrane</keyword>
<evidence type="ECO:0000256" key="1">
    <source>
        <dbReference type="ARBA" id="ARBA00009995"/>
    </source>
</evidence>
<keyword evidence="2" id="KW-0328">Glycosyltransferase</keyword>
<protein>
    <submittedName>
        <fullName evidence="5">CG16732</fullName>
    </submittedName>
</protein>
<dbReference type="Gene3D" id="3.40.50.2000">
    <property type="entry name" value="Glycogen Phosphorylase B"/>
    <property type="match status" value="1"/>
</dbReference>
<dbReference type="OMA" id="NMERMER"/>
<accession>A0A0M4EPW2</accession>
<evidence type="ECO:0000313" key="5">
    <source>
        <dbReference type="EMBL" id="ALC46938.1"/>
    </source>
</evidence>
<dbReference type="CDD" id="cd03784">
    <property type="entry name" value="GT1_Gtf-like"/>
    <property type="match status" value="1"/>
</dbReference>
<evidence type="ECO:0000256" key="4">
    <source>
        <dbReference type="SAM" id="Phobius"/>
    </source>
</evidence>
<dbReference type="OrthoDB" id="5835829at2759"/>
<comment type="similarity">
    <text evidence="1">Belongs to the UDP-glycosyltransferase family.</text>
</comment>
<proteinExistence type="inferred from homology"/>
<dbReference type="Proteomes" id="UP000494163">
    <property type="component" value="Chromosome 3R"/>
</dbReference>
<dbReference type="AlphaFoldDB" id="A0A0M4EPW2"/>
<evidence type="ECO:0000256" key="2">
    <source>
        <dbReference type="ARBA" id="ARBA00022676"/>
    </source>
</evidence>
<dbReference type="PANTHER" id="PTHR48043">
    <property type="entry name" value="EG:EG0003.4 PROTEIN-RELATED"/>
    <property type="match status" value="1"/>
</dbReference>
<sequence length="507" mass="58634">MPTPYLVVRPFLEKLVARGHELTIISAVLFLPDIKGARHVRVNALDRLINDILKWDWDVDFDMSKWQESLWIADFHYNASLAILSDAAVQAMLKDNSQHFDMMIMEPIHSDALLGIAEHFDACLVGLSAFGSSWKLDYVAGNAAPSVYTPYSPTGYTKGQSFLEKWQNWIYISEEWLIDRLVYRPGQQKLFRHFFPYSTDILQNRRRGFSLILVNEHFSLGRAKSNVPNIIEVAGMHLELPSEPLDEQLQRFLDEAEHGVIYFSLGIEIIDKFLPAELWVMLLQAFSQLKQRVVWKIEMDIKIPAEQAQRIYLSSSLPQRQLLQHPNMKLFITHGGLLSIMEAVHAGVPMLGLPIYYDQFANMERMERLGVACSIELSLITIEKFTRTIENLLYSPQYRQRAQQLSERFLDEPMRPLDKAVWWTEYVLRHKGAPHMRMTDEDMPFISYYSVHILTVLIVPIGLAALLLLLVAYKLLRILCKLFCKPTATHQISIRRCTRDRSCVLIN</sequence>
<dbReference type="SUPFAM" id="SSF53756">
    <property type="entry name" value="UDP-Glycosyltransferase/glycogen phosphorylase"/>
    <property type="match status" value="1"/>
</dbReference>
<keyword evidence="3" id="KW-0808">Transferase</keyword>
<dbReference type="InterPro" id="IPR050271">
    <property type="entry name" value="UDP-glycosyltransferase"/>
</dbReference>
<reference evidence="5 6" key="1">
    <citation type="submission" date="2015-08" db="EMBL/GenBank/DDBJ databases">
        <title>Ancestral chromatin configuration constrains chromatin evolution on differentiating sex chromosomes in Drosophila.</title>
        <authorList>
            <person name="Zhou Q."/>
            <person name="Bachtrog D."/>
        </authorList>
    </citation>
    <scope>NUCLEOTIDE SEQUENCE [LARGE SCALE GENOMIC DNA]</scope>
    <source>
        <tissue evidence="5">Whole larvae</tissue>
    </source>
</reference>
<dbReference type="PANTHER" id="PTHR48043:SF145">
    <property type="entry name" value="FI06409P-RELATED"/>
    <property type="match status" value="1"/>
</dbReference>
<keyword evidence="4" id="KW-1133">Transmembrane helix</keyword>
<dbReference type="InterPro" id="IPR002213">
    <property type="entry name" value="UDP_glucos_trans"/>
</dbReference>
<dbReference type="STRING" id="30019.A0A0M4EPW2"/>
<dbReference type="EMBL" id="CP012526">
    <property type="protein sequence ID" value="ALC46938.1"/>
    <property type="molecule type" value="Genomic_DNA"/>
</dbReference>
<dbReference type="FunFam" id="3.40.50.2000:FF:000021">
    <property type="entry name" value="UDP-glucuronosyltransferase"/>
    <property type="match status" value="1"/>
</dbReference>
<keyword evidence="4" id="KW-0472">Membrane</keyword>
<evidence type="ECO:0000313" key="6">
    <source>
        <dbReference type="Proteomes" id="UP000494163"/>
    </source>
</evidence>
<feature type="transmembrane region" description="Helical" evidence="4">
    <location>
        <begin position="446"/>
        <end position="473"/>
    </location>
</feature>